<keyword evidence="2" id="KW-0472">Membrane</keyword>
<comment type="caution">
    <text evidence="3">The sequence shown here is derived from an EMBL/GenBank/DDBJ whole genome shotgun (WGS) entry which is preliminary data.</text>
</comment>
<protein>
    <submittedName>
        <fullName evidence="3">Uncharacterized protein</fullName>
    </submittedName>
</protein>
<evidence type="ECO:0000256" key="2">
    <source>
        <dbReference type="SAM" id="Phobius"/>
    </source>
</evidence>
<dbReference type="Proteomes" id="UP000187209">
    <property type="component" value="Unassembled WGS sequence"/>
</dbReference>
<organism evidence="3 4">
    <name type="scientific">Stentor coeruleus</name>
    <dbReference type="NCBI Taxonomy" id="5963"/>
    <lineage>
        <taxon>Eukaryota</taxon>
        <taxon>Sar</taxon>
        <taxon>Alveolata</taxon>
        <taxon>Ciliophora</taxon>
        <taxon>Postciliodesmatophora</taxon>
        <taxon>Heterotrichea</taxon>
        <taxon>Heterotrichida</taxon>
        <taxon>Stentoridae</taxon>
        <taxon>Stentor</taxon>
    </lineage>
</organism>
<reference evidence="3 4" key="1">
    <citation type="submission" date="2016-11" db="EMBL/GenBank/DDBJ databases">
        <title>The macronuclear genome of Stentor coeruleus: a giant cell with tiny introns.</title>
        <authorList>
            <person name="Slabodnick M."/>
            <person name="Ruby J.G."/>
            <person name="Reiff S.B."/>
            <person name="Swart E.C."/>
            <person name="Gosai S."/>
            <person name="Prabakaran S."/>
            <person name="Witkowska E."/>
            <person name="Larue G.E."/>
            <person name="Fisher S."/>
            <person name="Freeman R.M."/>
            <person name="Gunawardena J."/>
            <person name="Chu W."/>
            <person name="Stover N.A."/>
            <person name="Gregory B.D."/>
            <person name="Nowacki M."/>
            <person name="Derisi J."/>
            <person name="Roy S.W."/>
            <person name="Marshall W.F."/>
            <person name="Sood P."/>
        </authorList>
    </citation>
    <scope>NUCLEOTIDE SEQUENCE [LARGE SCALE GENOMIC DNA]</scope>
    <source>
        <strain evidence="3">WM001</strain>
    </source>
</reference>
<evidence type="ECO:0000256" key="1">
    <source>
        <dbReference type="SAM" id="MobiDB-lite"/>
    </source>
</evidence>
<keyword evidence="4" id="KW-1185">Reference proteome</keyword>
<proteinExistence type="predicted"/>
<sequence length="1668" mass="189634">MVFFAFLICKIFALLTFKDVILDDSYSTTLSFTLVDESGIKVKTEKNLIIEPNPLVPFITLPNTFFTGSAEIDVWIDGHFTAYFKITCIGCEIYTTTSIIVDYPDDDFIYLISNTEIAGINEKITISFEDTYDTPFFTLYLIDQEDFDFTVAHTTVHSGTVTVSFFKTGIKKLLFYFMDDTWSDIDGISLQIESFQYYLIEFPSGNIKSFKDYFDLKFFVYSDENMVNPSNDVCDVTISLIPATTITGTKTKSLSGGLALFSSLLVKTTGIYYINILGSCISNFQSSETLTITGVNSIKISTDSVFILLNNQVKFTVTLLGPLDSEFNLKAFVTLKSSILQIIGTTSLYTSTGEAIFYITFNTIGETIITAFTDLDLATGISIQLNIYVLNSLCIESNNDLCIKCVDLANVINGQCVCVDSSLQIDVHCECIEGYSQIQNECVSACNNIFINSDVTGNYNQDYKSIDIKFSTSVVESFEPDCSLFLYLPDYLNYLFVECLWSNSNTMNLKFITILNGKEYQIGLDKSLTPAETKCNFLIDSLSLIVAAIVLPKPSIDLEGTDNIDLCQNDTIVIENKLDYKEYIYQWTANPTNDALDMFLSFSTTYKLEIPLTYTQEGVLNINCIVTNSLYNTSVNDNLSVTITKNQYASVGFNITSDTKFYKSLPIYIQGLVESFCDDNSTKTYKWEYLSYNPLNFESILANSPEPNILYIPKFTLDIGKDYSFKLTINIESISFNKNNIIDIHIDPIPLIITFDKISGTINKEQDLIVTATAIDLDSPDNQISYNWKCNEQLNQCFDSIGKTLEFNKNIPQLFVSKDKLRDNAEYIFTLTANTINKNNSEEIQFYVENSTLIIVFDKDSGNFSNNEDLIVTALAIDINSPDALFSYEWDCHEVNQQCKNNIEEVLEFNKNTQTLFVSRFALRINAHYIFIVKANDSNRTVSKNIEFDIRNSTQMFLSIQYEGDKNYENAVFYAVVKDIKNFTFYWSFNPQLLGVIPIYNSFISIPRKYLQINTDYNISLNALAILGNQLTSYYILTQPKTPTCSNLEVSFNETKWIVSVNSCTSENPKLLYQFGCITNTSLTLWFTIESYINSSYILIPSNCQNILAKICNGLSCTIIINSIPDGIRFYEDLLTEFYKDISGKIITPNAVLYYAPMITTQIQYKILILEMKGFFRMQKPSKSAGDVFISCMNYMILNNEFVLENEKIIKNLLEFIVSTYNTFLTSSQLLVIFDWLGNLTSILDFNSLSNMIQKTISIYFKTALPGDDPLILNSDLSLYAARVLAGTLENLNISAGENSLKILNTIVIDSNTIYDVVYMVYPQTTSDIKFEISFYTSGSYQDNILSLTIPKITVLDSTTISTSISGDFSSSKSYKCAYLQASLTWIENGCEILELSNKNVILSISHQSTFKVFNMVTTGPCKTGFGPIIITCSWLFFGIFSLIIFTIIDKNQKEENINKYTFYPIFSIFIRQVKGKRNSSISYLFFTHTILICMIGILLQSSEKPFEKTYEKTGNFTKKNIFLVFVAWILTQIIVFPMYYFIFNIYETERINKIAKCVGFLFSFSCVILVIFMNIVSCKKFNDNWVIDYFVFLVFQFLIEILYASIVWNKQNTKKDGISKKENPEGEELNRSNNNQICPPLDENSHLNRNYRDKKFSSESFEASQIV</sequence>
<evidence type="ECO:0000313" key="3">
    <source>
        <dbReference type="EMBL" id="OMJ76190.1"/>
    </source>
</evidence>
<feature type="region of interest" description="Disordered" evidence="1">
    <location>
        <begin position="1618"/>
        <end position="1647"/>
    </location>
</feature>
<dbReference type="EMBL" id="MPUH01000645">
    <property type="protein sequence ID" value="OMJ76190.1"/>
    <property type="molecule type" value="Genomic_DNA"/>
</dbReference>
<feature type="transmembrane region" description="Helical" evidence="2">
    <location>
        <begin position="1590"/>
        <end position="1609"/>
    </location>
</feature>
<keyword evidence="2" id="KW-0812">Transmembrane</keyword>
<feature type="transmembrane region" description="Helical" evidence="2">
    <location>
        <begin position="1482"/>
        <end position="1502"/>
    </location>
</feature>
<feature type="transmembrane region" description="Helical" evidence="2">
    <location>
        <begin position="1425"/>
        <end position="1449"/>
    </location>
</feature>
<accession>A0A1R2BHF8</accession>
<feature type="compositionally biased region" description="Basic and acidic residues" evidence="1">
    <location>
        <begin position="1618"/>
        <end position="1631"/>
    </location>
</feature>
<keyword evidence="2" id="KW-1133">Transmembrane helix</keyword>
<evidence type="ECO:0000313" key="4">
    <source>
        <dbReference type="Proteomes" id="UP000187209"/>
    </source>
</evidence>
<feature type="transmembrane region" description="Helical" evidence="2">
    <location>
        <begin position="1555"/>
        <end position="1578"/>
    </location>
</feature>
<feature type="transmembrane region" description="Helical" evidence="2">
    <location>
        <begin position="1522"/>
        <end position="1543"/>
    </location>
</feature>
<gene>
    <name evidence="3" type="ORF">SteCoe_24485</name>
</gene>
<name>A0A1R2BHF8_9CILI</name>